<reference evidence="3" key="1">
    <citation type="submission" date="2016-10" db="EMBL/GenBank/DDBJ databases">
        <authorList>
            <person name="Varghese N."/>
            <person name="Submissions S."/>
        </authorList>
    </citation>
    <scope>NUCLEOTIDE SEQUENCE [LARGE SCALE GENOMIC DNA]</scope>
    <source>
        <strain evidence="3">DSM 19326</strain>
    </source>
</reference>
<feature type="transmembrane region" description="Helical" evidence="1">
    <location>
        <begin position="21"/>
        <end position="43"/>
    </location>
</feature>
<evidence type="ECO:0000313" key="3">
    <source>
        <dbReference type="Proteomes" id="UP000198555"/>
    </source>
</evidence>
<accession>A0A1H6L1V1</accession>
<keyword evidence="1" id="KW-1133">Transmembrane helix</keyword>
<keyword evidence="1" id="KW-0812">Transmembrane</keyword>
<keyword evidence="1" id="KW-0472">Membrane</keyword>
<evidence type="ECO:0000256" key="1">
    <source>
        <dbReference type="SAM" id="Phobius"/>
    </source>
</evidence>
<protein>
    <submittedName>
        <fullName evidence="2">Uncharacterized protein</fullName>
    </submittedName>
</protein>
<proteinExistence type="predicted"/>
<keyword evidence="3" id="KW-1185">Reference proteome</keyword>
<gene>
    <name evidence="2" type="ORF">SAMN05421793_13512</name>
</gene>
<dbReference type="AlphaFoldDB" id="A0A1H6L1V1"/>
<sequence length="67" mass="8205">MGFKRRFRRKIIRRGKHRLTSQDLFFIVGWLLFMLLLVIHQVYNFNIKYVKIHSHPSEKTHTHNDGK</sequence>
<name>A0A1H6L1V1_9FLAO</name>
<organism evidence="2 3">
    <name type="scientific">Epilithonimonas hominis</name>
    <dbReference type="NCBI Taxonomy" id="420404"/>
    <lineage>
        <taxon>Bacteria</taxon>
        <taxon>Pseudomonadati</taxon>
        <taxon>Bacteroidota</taxon>
        <taxon>Flavobacteriia</taxon>
        <taxon>Flavobacteriales</taxon>
        <taxon>Weeksellaceae</taxon>
        <taxon>Chryseobacterium group</taxon>
        <taxon>Epilithonimonas</taxon>
    </lineage>
</organism>
<dbReference type="STRING" id="420404.SAMN05421793_13512"/>
<dbReference type="Proteomes" id="UP000198555">
    <property type="component" value="Unassembled WGS sequence"/>
</dbReference>
<dbReference type="EMBL" id="FNWX01000035">
    <property type="protein sequence ID" value="SEH82227.1"/>
    <property type="molecule type" value="Genomic_DNA"/>
</dbReference>
<evidence type="ECO:0000313" key="2">
    <source>
        <dbReference type="EMBL" id="SEH82227.1"/>
    </source>
</evidence>